<name>A0A182FYF6_ANOAL</name>
<dbReference type="AlphaFoldDB" id="A0A182FYF6"/>
<protein>
    <submittedName>
        <fullName evidence="1">Uncharacterized protein</fullName>
    </submittedName>
</protein>
<reference evidence="1 2" key="1">
    <citation type="journal article" date="2017" name="G3 (Bethesda)">
        <title>The Physical Genome Mapping of Anopheles albimanus Corrected Scaffold Misassemblies and Identified Interarm Rearrangements in Genus Anopheles.</title>
        <authorList>
            <person name="Artemov G.N."/>
            <person name="Peery A.N."/>
            <person name="Jiang X."/>
            <person name="Tu Z."/>
            <person name="Stegniy V.N."/>
            <person name="Sharakhova M.V."/>
            <person name="Sharakhov I.V."/>
        </authorList>
    </citation>
    <scope>NUCLEOTIDE SEQUENCE [LARGE SCALE GENOMIC DNA]</scope>
    <source>
        <strain evidence="1 2">ALBI9_A</strain>
    </source>
</reference>
<proteinExistence type="predicted"/>
<evidence type="ECO:0000313" key="1">
    <source>
        <dbReference type="EnsemblMetazoa" id="AALB014648-PA"/>
    </source>
</evidence>
<evidence type="ECO:0000313" key="2">
    <source>
        <dbReference type="Proteomes" id="UP000069272"/>
    </source>
</evidence>
<dbReference type="Proteomes" id="UP000069272">
    <property type="component" value="Chromosome 2R"/>
</dbReference>
<organism evidence="1 2">
    <name type="scientific">Anopheles albimanus</name>
    <name type="common">New world malaria mosquito</name>
    <dbReference type="NCBI Taxonomy" id="7167"/>
    <lineage>
        <taxon>Eukaryota</taxon>
        <taxon>Metazoa</taxon>
        <taxon>Ecdysozoa</taxon>
        <taxon>Arthropoda</taxon>
        <taxon>Hexapoda</taxon>
        <taxon>Insecta</taxon>
        <taxon>Pterygota</taxon>
        <taxon>Neoptera</taxon>
        <taxon>Endopterygota</taxon>
        <taxon>Diptera</taxon>
        <taxon>Nematocera</taxon>
        <taxon>Culicoidea</taxon>
        <taxon>Culicidae</taxon>
        <taxon>Anophelinae</taxon>
        <taxon>Anopheles</taxon>
    </lineage>
</organism>
<dbReference type="EnsemblMetazoa" id="AALB014648-RA">
    <property type="protein sequence ID" value="AALB014648-PA"/>
    <property type="gene ID" value="AALB014648"/>
</dbReference>
<dbReference type="VEuPathDB" id="VectorBase:AALB014648"/>
<keyword evidence="2" id="KW-1185">Reference proteome</keyword>
<reference evidence="1" key="2">
    <citation type="submission" date="2022-08" db="UniProtKB">
        <authorList>
            <consortium name="EnsemblMetazoa"/>
        </authorList>
    </citation>
    <scope>IDENTIFICATION</scope>
    <source>
        <strain evidence="1">STECLA/ALBI9_A</strain>
    </source>
</reference>
<accession>A0A182FYF6</accession>
<sequence>MRAISRPSGGFECVLFVVWSTICRGRAGGARELCKNRARIKG</sequence>